<proteinExistence type="predicted"/>
<evidence type="ECO:0000259" key="1">
    <source>
        <dbReference type="PROSITE" id="PS50943"/>
    </source>
</evidence>
<dbReference type="InterPro" id="IPR010982">
    <property type="entry name" value="Lambda_DNA-bd_dom_sf"/>
</dbReference>
<evidence type="ECO:0000313" key="2">
    <source>
        <dbReference type="EMBL" id="MBF9003126.1"/>
    </source>
</evidence>
<dbReference type="EMBL" id="JADPMR010000004">
    <property type="protein sequence ID" value="MBF9003126.1"/>
    <property type="molecule type" value="Genomic_DNA"/>
</dbReference>
<dbReference type="RefSeq" id="WP_161153167.1">
    <property type="nucleotide sequence ID" value="NZ_JADPMR010000004.1"/>
</dbReference>
<feature type="domain" description="HTH cro/C1-type" evidence="1">
    <location>
        <begin position="13"/>
        <end position="67"/>
    </location>
</feature>
<comment type="caution">
    <text evidence="2">The sequence shown here is derived from an EMBL/GenBank/DDBJ whole genome shotgun (WGS) entry which is preliminary data.</text>
</comment>
<dbReference type="InterPro" id="IPR001387">
    <property type="entry name" value="Cro/C1-type_HTH"/>
</dbReference>
<dbReference type="Pfam" id="PF13443">
    <property type="entry name" value="HTH_26"/>
    <property type="match status" value="1"/>
</dbReference>
<reference evidence="2 3" key="1">
    <citation type="submission" date="2020-11" db="EMBL/GenBank/DDBJ databases">
        <title>Vibrio nitrifigilis sp. nov., a marine nitrogen-fixing bacterium isolated from the lagoon sediment of an islet inside an atoll.</title>
        <authorList>
            <person name="Wang L.-T."/>
            <person name="Shieh W.Y."/>
        </authorList>
    </citation>
    <scope>NUCLEOTIDE SEQUENCE [LARGE SCALE GENOMIC DNA]</scope>
    <source>
        <strain evidence="2 3">NFV-1</strain>
    </source>
</reference>
<organism evidence="2 3">
    <name type="scientific">Vibrio nitrifigilis</name>
    <dbReference type="NCBI Taxonomy" id="2789781"/>
    <lineage>
        <taxon>Bacteria</taxon>
        <taxon>Pseudomonadati</taxon>
        <taxon>Pseudomonadota</taxon>
        <taxon>Gammaproteobacteria</taxon>
        <taxon>Vibrionales</taxon>
        <taxon>Vibrionaceae</taxon>
        <taxon>Vibrio</taxon>
    </lineage>
</organism>
<sequence>MKHNIYPFVADEIKRLLKTKSISYKHLGDYLSVSEKTITRSLNGHQELSLERLSSICALLNMQLSDLLNLAEKNMSKIHYFNDKQDLAMSENPEIYKLLHGVFSEQNIEVLAQERGKSIAEMYLALRDLEKLDLITIGTNNTCRLCVPKYIAFRPNSRYAKKIKNATMSALLESCCQEITADTTTLKFVSVELTEEEYMTFREDIRNYLLRLVRDQYKKIDDPRSSYTIGIMANPGKYYPEGYNI</sequence>
<accession>A0ABS0GL09</accession>
<dbReference type="Proteomes" id="UP000597206">
    <property type="component" value="Unassembled WGS sequence"/>
</dbReference>
<dbReference type="Gene3D" id="1.10.260.40">
    <property type="entry name" value="lambda repressor-like DNA-binding domains"/>
    <property type="match status" value="1"/>
</dbReference>
<evidence type="ECO:0000313" key="3">
    <source>
        <dbReference type="Proteomes" id="UP000597206"/>
    </source>
</evidence>
<dbReference type="SMART" id="SM00530">
    <property type="entry name" value="HTH_XRE"/>
    <property type="match status" value="1"/>
</dbReference>
<protein>
    <submittedName>
        <fullName evidence="2">Helix-turn-helix transcriptional regulator</fullName>
    </submittedName>
</protein>
<name>A0ABS0GL09_9VIBR</name>
<keyword evidence="3" id="KW-1185">Reference proteome</keyword>
<dbReference type="PROSITE" id="PS50943">
    <property type="entry name" value="HTH_CROC1"/>
    <property type="match status" value="1"/>
</dbReference>
<dbReference type="SUPFAM" id="SSF47413">
    <property type="entry name" value="lambda repressor-like DNA-binding domains"/>
    <property type="match status" value="1"/>
</dbReference>
<gene>
    <name evidence="2" type="ORF">I1A42_21855</name>
</gene>